<keyword evidence="2" id="KW-1185">Reference proteome</keyword>
<proteinExistence type="predicted"/>
<organism evidence="1 2">
    <name type="scientific">Stomatobaculum longum</name>
    <dbReference type="NCBI Taxonomy" id="796942"/>
    <lineage>
        <taxon>Bacteria</taxon>
        <taxon>Bacillati</taxon>
        <taxon>Bacillota</taxon>
        <taxon>Clostridia</taxon>
        <taxon>Lachnospirales</taxon>
        <taxon>Lachnospiraceae</taxon>
        <taxon>Stomatobaculum</taxon>
    </lineage>
</organism>
<dbReference type="AlphaFoldDB" id="A0AA36Y7A4"/>
<accession>A0AA36Y7A4</accession>
<dbReference type="RefSeq" id="WP_009531839.1">
    <property type="nucleotide sequence ID" value="NZ_JH590861.1"/>
</dbReference>
<comment type="caution">
    <text evidence="1">The sequence shown here is derived from an EMBL/GenBank/DDBJ whole genome shotgun (WGS) entry which is preliminary data.</text>
</comment>
<evidence type="ECO:0000313" key="1">
    <source>
        <dbReference type="EMBL" id="EHO18682.1"/>
    </source>
</evidence>
<dbReference type="Pfam" id="PF12672">
    <property type="entry name" value="DUF3793"/>
    <property type="match status" value="1"/>
</dbReference>
<protein>
    <recommendedName>
        <fullName evidence="3">DUF3793 domain-containing protein</fullName>
    </recommendedName>
</protein>
<dbReference type="InterPro" id="IPR024523">
    <property type="entry name" value="DUF3793"/>
</dbReference>
<reference evidence="1 2" key="1">
    <citation type="submission" date="2011-10" db="EMBL/GenBank/DDBJ databases">
        <title>The Genome Sequence of Lachnospiraceae bacterium ACC2.</title>
        <authorList>
            <consortium name="The Broad Institute Genome Sequencing Platform"/>
            <person name="Earl A."/>
            <person name="Ward D."/>
            <person name="Feldgarden M."/>
            <person name="Gevers D."/>
            <person name="Sizova M."/>
            <person name="Hazen A."/>
            <person name="Epstein S."/>
            <person name="Young S.K."/>
            <person name="Zeng Q."/>
            <person name="Gargeya S."/>
            <person name="Fitzgerald M."/>
            <person name="Haas B."/>
            <person name="Abouelleil A."/>
            <person name="Alvarado L."/>
            <person name="Arachchi H.M."/>
            <person name="Berlin A."/>
            <person name="Brown A."/>
            <person name="Chapman S.B."/>
            <person name="Chen Z."/>
            <person name="Dunbar C."/>
            <person name="Freedman E."/>
            <person name="Gearin G."/>
            <person name="Goldberg J."/>
            <person name="Griggs A."/>
            <person name="Gujja S."/>
            <person name="Heiman D."/>
            <person name="Howarth C."/>
            <person name="Larson L."/>
            <person name="Lui A."/>
            <person name="MacDonald P.J.P."/>
            <person name="Montmayeur A."/>
            <person name="Murphy C."/>
            <person name="Neiman D."/>
            <person name="Pearson M."/>
            <person name="Priest M."/>
            <person name="Roberts A."/>
            <person name="Saif S."/>
            <person name="Shea T."/>
            <person name="Shenoy N."/>
            <person name="Sisk P."/>
            <person name="Stolte C."/>
            <person name="Sykes S."/>
            <person name="Wortman J."/>
            <person name="Nusbaum C."/>
            <person name="Birren B."/>
        </authorList>
    </citation>
    <scope>NUCLEOTIDE SEQUENCE [LARGE SCALE GENOMIC DNA]</scope>
    <source>
        <strain evidence="1 2">ACC2</strain>
    </source>
</reference>
<gene>
    <name evidence="1" type="ORF">HMPREF9623_00004</name>
</gene>
<dbReference type="Proteomes" id="UP000018466">
    <property type="component" value="Unassembled WGS sequence"/>
</dbReference>
<evidence type="ECO:0008006" key="3">
    <source>
        <dbReference type="Google" id="ProtNLM"/>
    </source>
</evidence>
<name>A0AA36Y7A4_9FIRM</name>
<evidence type="ECO:0000313" key="2">
    <source>
        <dbReference type="Proteomes" id="UP000018466"/>
    </source>
</evidence>
<dbReference type="EMBL" id="AGEL01000001">
    <property type="protein sequence ID" value="EHO18682.1"/>
    <property type="molecule type" value="Genomic_DNA"/>
</dbReference>
<dbReference type="GeneID" id="86939801"/>
<sequence>MSDAFLVEHCAPTFAGLKTGNLFRISYADIEAFREELRELNGILKKKGLRAVPVRMTAEFALVYLYRPDFLKRDLGSEEATRLLKSLGYEPQSVNRSVAFLARMMREKEAFPHEVGLFLGYPPEDVLSFMKSSREGVKCVGCWKVYGDEARARAAFWRFQRCREVFEENVQRGRKLEALIVRCTAKRQENYRTSGGEKIA</sequence>